<name>D3RZ72_FERPA</name>
<dbReference type="AlphaFoldDB" id="D3RZ72"/>
<evidence type="ECO:0000313" key="3">
    <source>
        <dbReference type="Proteomes" id="UP000002613"/>
    </source>
</evidence>
<dbReference type="KEGG" id="fpl:Ferp_1637"/>
<dbReference type="HOGENOM" id="CLU_1438070_0_0_2"/>
<dbReference type="eggNOG" id="arCOG11283">
    <property type="taxonomic scope" value="Archaea"/>
</dbReference>
<organism evidence="2 3">
    <name type="scientific">Ferroglobus placidus (strain DSM 10642 / AEDII12DO)</name>
    <dbReference type="NCBI Taxonomy" id="589924"/>
    <lineage>
        <taxon>Archaea</taxon>
        <taxon>Methanobacteriati</taxon>
        <taxon>Methanobacteriota</taxon>
        <taxon>Archaeoglobi</taxon>
        <taxon>Archaeoglobales</taxon>
        <taxon>Archaeoglobaceae</taxon>
        <taxon>Ferroglobus</taxon>
    </lineage>
</organism>
<reference evidence="3" key="1">
    <citation type="submission" date="2010-02" db="EMBL/GenBank/DDBJ databases">
        <title>Complete sequence of Ferroglobus placidus DSM 10642.</title>
        <authorList>
            <consortium name="US DOE Joint Genome Institute"/>
            <person name="Lucas S."/>
            <person name="Copeland A."/>
            <person name="Lapidus A."/>
            <person name="Cheng J.-F."/>
            <person name="Bruce D."/>
            <person name="Goodwin L."/>
            <person name="Pitluck S."/>
            <person name="Saunders E."/>
            <person name="Brettin T."/>
            <person name="Detter J.C."/>
            <person name="Han C."/>
            <person name="Tapia R."/>
            <person name="Larimer F."/>
            <person name="Land M."/>
            <person name="Hauser L."/>
            <person name="Kyrpides N."/>
            <person name="Ivanova N."/>
            <person name="Holmes D."/>
            <person name="Lovley D."/>
            <person name="Kyrpides N."/>
            <person name="Anderson I.J."/>
            <person name="Woyke T."/>
        </authorList>
    </citation>
    <scope>NUCLEOTIDE SEQUENCE [LARGE SCALE GENOMIC DNA]</scope>
    <source>
        <strain evidence="3">DSM 10642 / AEDII12DO</strain>
    </source>
</reference>
<proteinExistence type="predicted"/>
<dbReference type="STRING" id="589924.Ferp_1637"/>
<keyword evidence="1" id="KW-0472">Membrane</keyword>
<evidence type="ECO:0000313" key="2">
    <source>
        <dbReference type="EMBL" id="ADC65785.1"/>
    </source>
</evidence>
<keyword evidence="3" id="KW-1185">Reference proteome</keyword>
<reference evidence="2 3" key="2">
    <citation type="journal article" date="2011" name="Stand. Genomic Sci.">
        <title>Complete genome sequence of Ferroglobus placidus AEDII12DO.</title>
        <authorList>
            <person name="Anderson I."/>
            <person name="Risso C."/>
            <person name="Holmes D."/>
            <person name="Lucas S."/>
            <person name="Copeland A."/>
            <person name="Lapidus A."/>
            <person name="Cheng J.F."/>
            <person name="Bruce D."/>
            <person name="Goodwin L."/>
            <person name="Pitluck S."/>
            <person name="Saunders E."/>
            <person name="Brettin T."/>
            <person name="Detter J.C."/>
            <person name="Han C."/>
            <person name="Tapia R."/>
            <person name="Larimer F."/>
            <person name="Land M."/>
            <person name="Hauser L."/>
            <person name="Woyke T."/>
            <person name="Lovley D."/>
            <person name="Kyrpides N."/>
            <person name="Ivanova N."/>
        </authorList>
    </citation>
    <scope>NUCLEOTIDE SEQUENCE [LARGE SCALE GENOMIC DNA]</scope>
    <source>
        <strain evidence="3">DSM 10642 / AEDII12DO</strain>
    </source>
</reference>
<dbReference type="PaxDb" id="589924-Ferp_1637"/>
<protein>
    <submittedName>
        <fullName evidence="2">Uncharacterized protein</fullName>
    </submittedName>
</protein>
<dbReference type="EMBL" id="CP001899">
    <property type="protein sequence ID" value="ADC65785.1"/>
    <property type="molecule type" value="Genomic_DNA"/>
</dbReference>
<accession>D3RZ72</accession>
<keyword evidence="1" id="KW-1133">Transmembrane helix</keyword>
<gene>
    <name evidence="2" type="ordered locus">Ferp_1637</name>
</gene>
<evidence type="ECO:0000256" key="1">
    <source>
        <dbReference type="SAM" id="Phobius"/>
    </source>
</evidence>
<feature type="transmembrane region" description="Helical" evidence="1">
    <location>
        <begin position="132"/>
        <end position="151"/>
    </location>
</feature>
<dbReference type="Proteomes" id="UP000002613">
    <property type="component" value="Chromosome"/>
</dbReference>
<keyword evidence="1" id="KW-0812">Transmembrane</keyword>
<sequence length="188" mass="22388">MFVNAELSSIKSMIEEFLKSKNIKFKVKNFRTRFGIRMVEYRVGLLRRIKIVVYEWGMQVSFPKKFKELENVLSIYRTYPPKLEKDEFLDRLIELQIYEKKLEVARKALVLRISISAAASIIIAFYSFLAALMFFLTFTTLSLIFPAFRYYSPTNPFSEPSNFAVPVLYFKYKSKVEELKKYKYLLRK</sequence>